<accession>A0A8J7WMY1</accession>
<feature type="transmembrane region" description="Helical" evidence="7">
    <location>
        <begin position="424"/>
        <end position="445"/>
    </location>
</feature>
<keyword evidence="10" id="KW-1185">Reference proteome</keyword>
<dbReference type="InterPro" id="IPR036852">
    <property type="entry name" value="Peptidase_S8/S53_dom_sf"/>
</dbReference>
<dbReference type="Gene3D" id="3.40.50.200">
    <property type="entry name" value="Peptidase S8/S53 domain"/>
    <property type="match status" value="1"/>
</dbReference>
<evidence type="ECO:0000256" key="5">
    <source>
        <dbReference type="PROSITE-ProRule" id="PRU01240"/>
    </source>
</evidence>
<evidence type="ECO:0000259" key="8">
    <source>
        <dbReference type="Pfam" id="PF00082"/>
    </source>
</evidence>
<evidence type="ECO:0000256" key="6">
    <source>
        <dbReference type="SAM" id="MobiDB-lite"/>
    </source>
</evidence>
<dbReference type="PANTHER" id="PTHR43806">
    <property type="entry name" value="PEPTIDASE S8"/>
    <property type="match status" value="1"/>
</dbReference>
<dbReference type="Proteomes" id="UP000677913">
    <property type="component" value="Unassembled WGS sequence"/>
</dbReference>
<feature type="active site" description="Charge relay system" evidence="5">
    <location>
        <position position="148"/>
    </location>
</feature>
<evidence type="ECO:0000256" key="4">
    <source>
        <dbReference type="ARBA" id="ARBA00022825"/>
    </source>
</evidence>
<dbReference type="InterPro" id="IPR023828">
    <property type="entry name" value="Peptidase_S8_Ser-AS"/>
</dbReference>
<dbReference type="AlphaFoldDB" id="A0A8J7WMY1"/>
<keyword evidence="7" id="KW-0812">Transmembrane</keyword>
<dbReference type="PROSITE" id="PS51892">
    <property type="entry name" value="SUBTILASE"/>
    <property type="match status" value="1"/>
</dbReference>
<comment type="caution">
    <text evidence="9">The sequence shown here is derived from an EMBL/GenBank/DDBJ whole genome shotgun (WGS) entry which is preliminary data.</text>
</comment>
<evidence type="ECO:0000313" key="9">
    <source>
        <dbReference type="EMBL" id="MBS2965326.1"/>
    </source>
</evidence>
<dbReference type="Pfam" id="PF00082">
    <property type="entry name" value="Peptidase_S8"/>
    <property type="match status" value="1"/>
</dbReference>
<gene>
    <name evidence="9" type="ORF">KGA66_19910</name>
</gene>
<dbReference type="GO" id="GO:0006508">
    <property type="term" value="P:proteolysis"/>
    <property type="evidence" value="ECO:0007669"/>
    <property type="project" value="UniProtKB-KW"/>
</dbReference>
<keyword evidence="2 5" id="KW-0645">Protease</keyword>
<keyword evidence="7" id="KW-0472">Membrane</keyword>
<proteinExistence type="inferred from homology"/>
<dbReference type="PROSITE" id="PS00137">
    <property type="entry name" value="SUBTILASE_HIS"/>
    <property type="match status" value="1"/>
</dbReference>
<reference evidence="9" key="1">
    <citation type="submission" date="2021-04" db="EMBL/GenBank/DDBJ databases">
        <title>Genome based classification of Actinospica acidithermotolerans sp. nov., an actinobacterium isolated from an Indonesian hot spring.</title>
        <authorList>
            <person name="Kusuma A.B."/>
            <person name="Putra K.E."/>
            <person name="Nafisah S."/>
            <person name="Loh J."/>
            <person name="Nouioui I."/>
            <person name="Goodfellow M."/>
        </authorList>
    </citation>
    <scope>NUCLEOTIDE SEQUENCE</scope>
    <source>
        <strain evidence="9">DSM 45618</strain>
    </source>
</reference>
<feature type="active site" description="Charge relay system" evidence="5">
    <location>
        <position position="114"/>
    </location>
</feature>
<dbReference type="EMBL" id="JAGSXH010000078">
    <property type="protein sequence ID" value="MBS2965326.1"/>
    <property type="molecule type" value="Genomic_DNA"/>
</dbReference>
<feature type="region of interest" description="Disordered" evidence="6">
    <location>
        <begin position="46"/>
        <end position="87"/>
    </location>
</feature>
<dbReference type="InterPro" id="IPR050131">
    <property type="entry name" value="Peptidase_S8_subtilisin-like"/>
</dbReference>
<dbReference type="InterPro" id="IPR022398">
    <property type="entry name" value="Peptidase_S8_His-AS"/>
</dbReference>
<dbReference type="PANTHER" id="PTHR43806:SF11">
    <property type="entry name" value="CEREVISIN-RELATED"/>
    <property type="match status" value="1"/>
</dbReference>
<evidence type="ECO:0000256" key="7">
    <source>
        <dbReference type="SAM" id="Phobius"/>
    </source>
</evidence>
<dbReference type="InterPro" id="IPR000209">
    <property type="entry name" value="Peptidase_S8/S53_dom"/>
</dbReference>
<keyword evidence="3 5" id="KW-0378">Hydrolase</keyword>
<dbReference type="PROSITE" id="PS00138">
    <property type="entry name" value="SUBTILASE_SER"/>
    <property type="match status" value="1"/>
</dbReference>
<dbReference type="PRINTS" id="PR00723">
    <property type="entry name" value="SUBTILISIN"/>
</dbReference>
<dbReference type="GO" id="GO:0004252">
    <property type="term" value="F:serine-type endopeptidase activity"/>
    <property type="evidence" value="ECO:0007669"/>
    <property type="project" value="UniProtKB-UniRule"/>
</dbReference>
<protein>
    <submittedName>
        <fullName evidence="9">S8 family serine peptidase</fullName>
    </submittedName>
</protein>
<dbReference type="RefSeq" id="WP_211469683.1">
    <property type="nucleotide sequence ID" value="NZ_JAGSXH010000078.1"/>
</dbReference>
<organism evidence="9 10">
    <name type="scientific">Actinocrinis puniceicyclus</name>
    <dbReference type="NCBI Taxonomy" id="977794"/>
    <lineage>
        <taxon>Bacteria</taxon>
        <taxon>Bacillati</taxon>
        <taxon>Actinomycetota</taxon>
        <taxon>Actinomycetes</taxon>
        <taxon>Catenulisporales</taxon>
        <taxon>Actinospicaceae</taxon>
        <taxon>Actinocrinis</taxon>
    </lineage>
</organism>
<dbReference type="InterPro" id="IPR015500">
    <property type="entry name" value="Peptidase_S8_subtilisin-rel"/>
</dbReference>
<dbReference type="SUPFAM" id="SSF52743">
    <property type="entry name" value="Subtilisin-like"/>
    <property type="match status" value="1"/>
</dbReference>
<evidence type="ECO:0000256" key="2">
    <source>
        <dbReference type="ARBA" id="ARBA00022670"/>
    </source>
</evidence>
<sequence>MAGGEMTGWSARGRRVGTPARAVGAFALAATSMFGFPQAGAPPWTGLARTSAARTGVASGGGGGTTPADNSQCTKNDSKPEPDQSATPWEVSYANAQASTQSGNGSGVKVAIIDTGVAGGVNQVSKPVVGGQDLTGGGGQYKADVDGHGTFVASIIAAQQTGRNGMVGLAPGAKLLIYREAGCNVSGGNDEKSMAQAIDAAVAAHAKVINISQEGYDPDDTLKNAVMNAYQNNVLIVAAAGNFGNSDAIDPRDNSDHGINPMLYPAAYAPYLITVGAATRDGGVADFSETGADIGITAPGEKVGGLFPDGKIHLDSGTSFAAPYVAGLAALLIAKHPDWPVSTVMRVLESTANGNGSWNKSSGWGEVDASAALTADPAHLTKLYGAGPNADGPAQAKPVTHGIPMLPIVDAAPPQMAVDQRKGAYIALGSALLIAVVLVAGTVVARDARRRRMLP</sequence>
<evidence type="ECO:0000313" key="10">
    <source>
        <dbReference type="Proteomes" id="UP000677913"/>
    </source>
</evidence>
<evidence type="ECO:0000256" key="3">
    <source>
        <dbReference type="ARBA" id="ARBA00022801"/>
    </source>
</evidence>
<comment type="similarity">
    <text evidence="1 5">Belongs to the peptidase S8 family.</text>
</comment>
<feature type="active site" description="Charge relay system" evidence="5">
    <location>
        <position position="319"/>
    </location>
</feature>
<evidence type="ECO:0000256" key="1">
    <source>
        <dbReference type="ARBA" id="ARBA00011073"/>
    </source>
</evidence>
<name>A0A8J7WMY1_9ACTN</name>
<feature type="domain" description="Peptidase S8/S53" evidence="8">
    <location>
        <begin position="105"/>
        <end position="365"/>
    </location>
</feature>
<keyword evidence="7" id="KW-1133">Transmembrane helix</keyword>
<keyword evidence="4 5" id="KW-0720">Serine protease</keyword>